<dbReference type="PIRSF" id="PIRSF020818">
    <property type="entry name" value="PHB_depoly_PhaZ"/>
    <property type="match status" value="1"/>
</dbReference>
<dbReference type="PANTHER" id="PTHR36837:SF4">
    <property type="entry name" value="BLR0908 PROTEIN"/>
    <property type="match status" value="1"/>
</dbReference>
<protein>
    <submittedName>
        <fullName evidence="2">Polyhydroxyalkanoate depolymerase</fullName>
    </submittedName>
</protein>
<dbReference type="Proteomes" id="UP000249082">
    <property type="component" value="Unassembled WGS sequence"/>
</dbReference>
<gene>
    <name evidence="2" type="ORF">DI555_02905</name>
</gene>
<dbReference type="Pfam" id="PF06850">
    <property type="entry name" value="PHB_depo_C"/>
    <property type="match status" value="1"/>
</dbReference>
<accession>A0A2W5NXZ1</accession>
<dbReference type="NCBIfam" id="TIGR01849">
    <property type="entry name" value="PHB_depoly_PhaZ"/>
    <property type="match status" value="1"/>
</dbReference>
<feature type="domain" description="PHB de-polymerase C-terminal" evidence="1">
    <location>
        <begin position="204"/>
        <end position="405"/>
    </location>
</feature>
<organism evidence="2 3">
    <name type="scientific">Novosphingobium pentaromativorans</name>
    <dbReference type="NCBI Taxonomy" id="205844"/>
    <lineage>
        <taxon>Bacteria</taxon>
        <taxon>Pseudomonadati</taxon>
        <taxon>Pseudomonadota</taxon>
        <taxon>Alphaproteobacteria</taxon>
        <taxon>Sphingomonadales</taxon>
        <taxon>Sphingomonadaceae</taxon>
        <taxon>Novosphingobium</taxon>
    </lineage>
</organism>
<dbReference type="PANTHER" id="PTHR36837">
    <property type="entry name" value="POLY(3-HYDROXYALKANOATE) POLYMERASE SUBUNIT PHAC"/>
    <property type="match status" value="1"/>
</dbReference>
<dbReference type="AlphaFoldDB" id="A0A2W5NXZ1"/>
<comment type="caution">
    <text evidence="2">The sequence shown here is derived from an EMBL/GenBank/DDBJ whole genome shotgun (WGS) entry which is preliminary data.</text>
</comment>
<dbReference type="InterPro" id="IPR009656">
    <property type="entry name" value="PHB_depo_C"/>
</dbReference>
<dbReference type="InterPro" id="IPR010915">
    <property type="entry name" value="PHB_depoly_PhaZ"/>
</dbReference>
<evidence type="ECO:0000313" key="2">
    <source>
        <dbReference type="EMBL" id="PZQ57218.1"/>
    </source>
</evidence>
<proteinExistence type="predicted"/>
<dbReference type="Gene3D" id="3.40.50.1820">
    <property type="entry name" value="alpha/beta hydrolase"/>
    <property type="match status" value="1"/>
</dbReference>
<evidence type="ECO:0000259" key="1">
    <source>
        <dbReference type="Pfam" id="PF06850"/>
    </source>
</evidence>
<dbReference type="InterPro" id="IPR051321">
    <property type="entry name" value="PHA/PHB_synthase"/>
</dbReference>
<dbReference type="SUPFAM" id="SSF53474">
    <property type="entry name" value="alpha/beta-Hydrolases"/>
    <property type="match status" value="1"/>
</dbReference>
<dbReference type="InterPro" id="IPR029058">
    <property type="entry name" value="AB_hydrolase_fold"/>
</dbReference>
<dbReference type="EMBL" id="QFPX01000002">
    <property type="protein sequence ID" value="PZQ57218.1"/>
    <property type="molecule type" value="Genomic_DNA"/>
</dbReference>
<reference evidence="2 3" key="1">
    <citation type="submission" date="2017-08" db="EMBL/GenBank/DDBJ databases">
        <title>Infants hospitalized years apart are colonized by the same room-sourced microbial strains.</title>
        <authorList>
            <person name="Brooks B."/>
            <person name="Olm M.R."/>
            <person name="Firek B.A."/>
            <person name="Baker R."/>
            <person name="Thomas B.C."/>
            <person name="Morowitz M.J."/>
            <person name="Banfield J.F."/>
        </authorList>
    </citation>
    <scope>NUCLEOTIDE SEQUENCE [LARGE SCALE GENOMIC DNA]</scope>
    <source>
        <strain evidence="2">S2_005_002_R2_33</strain>
    </source>
</reference>
<sequence length="414" mass="45199">MLYNAYELQRTMLSGAAAWASVGAELLTNPALPMGYFGFGPVMASALDVFAHAAAPRGKPAFDIDSVTLEGKTYPVTESIVLRRPFGDLLRFDHPGLPKDAPKLLIVAPMSGHFATLLRGTVARMVESCEVYITDWADAKLVPAEAGRFDLDDYIDYVIGFLEHIGPGAHMLAVCQPSVPAFAAAAILGKQKHPCRPATLTMMGGPVDTREAPTSVNDVAMQQPLSWFENNVIATVPLSYPGAGRKVYPGFLQLAGFMAMNLGNHMMSHYGMFKHLVEGDGEGAAATKAFYDEYRSVCDMTADYYLQTIEHVFQKHSLPKGEFVHRGERIDPAAIRDTALLAVEGERDDISGIGQTKAALKLATRLPDSSKKYLLAENVGHYGIFNGSKWRTRIAPVLEDWIRQHARKPAEVST</sequence>
<name>A0A2W5NXZ1_9SPHN</name>
<evidence type="ECO:0000313" key="3">
    <source>
        <dbReference type="Proteomes" id="UP000249082"/>
    </source>
</evidence>